<organism evidence="1 2">
    <name type="scientific">Peronosclerospora sorghi</name>
    <dbReference type="NCBI Taxonomy" id="230839"/>
    <lineage>
        <taxon>Eukaryota</taxon>
        <taxon>Sar</taxon>
        <taxon>Stramenopiles</taxon>
        <taxon>Oomycota</taxon>
        <taxon>Peronosporomycetes</taxon>
        <taxon>Peronosporales</taxon>
        <taxon>Peronosporaceae</taxon>
        <taxon>Peronosclerospora</taxon>
    </lineage>
</organism>
<dbReference type="EMBL" id="CM047581">
    <property type="protein sequence ID" value="KAI9916201.1"/>
    <property type="molecule type" value="Genomic_DNA"/>
</dbReference>
<accession>A0ACC0WDT8</accession>
<evidence type="ECO:0000313" key="1">
    <source>
        <dbReference type="EMBL" id="KAI9916201.1"/>
    </source>
</evidence>
<gene>
    <name evidence="1" type="ORF">PsorP6_017919</name>
</gene>
<keyword evidence="2" id="KW-1185">Reference proteome</keyword>
<name>A0ACC0WDT8_9STRA</name>
<evidence type="ECO:0000313" key="2">
    <source>
        <dbReference type="Proteomes" id="UP001163321"/>
    </source>
</evidence>
<comment type="caution">
    <text evidence="1">The sequence shown here is derived from an EMBL/GenBank/DDBJ whole genome shotgun (WGS) entry which is preliminary data.</text>
</comment>
<protein>
    <submittedName>
        <fullName evidence="1">Uncharacterized protein</fullName>
    </submittedName>
</protein>
<reference evidence="1 2" key="1">
    <citation type="journal article" date="2022" name="bioRxiv">
        <title>The genome of the oomycete Peronosclerospora sorghi, a cosmopolitan pathogen of maize and sorghum, is inflated with dispersed pseudogenes.</title>
        <authorList>
            <person name="Fletcher K."/>
            <person name="Martin F."/>
            <person name="Isakeit T."/>
            <person name="Cavanaugh K."/>
            <person name="Magill C."/>
            <person name="Michelmore R."/>
        </authorList>
    </citation>
    <scope>NUCLEOTIDE SEQUENCE [LARGE SCALE GENOMIC DNA]</scope>
    <source>
        <strain evidence="1">P6</strain>
    </source>
</reference>
<dbReference type="Proteomes" id="UP001163321">
    <property type="component" value="Chromosome 2"/>
</dbReference>
<sequence>MEEDTVEVEKKTKKDGSSVCVRHEWMERASAREASCALGLGTQQVRVECSEKYIKQTEAAYANVRDAYKKAKVKLFEVSRWAMHLKHVAESKEPWEDYVDACGLLPDDLEAVRSSVIL</sequence>
<proteinExistence type="predicted"/>